<dbReference type="GO" id="GO:0003677">
    <property type="term" value="F:DNA binding"/>
    <property type="evidence" value="ECO:0007669"/>
    <property type="project" value="UniProtKB-KW"/>
</dbReference>
<evidence type="ECO:0000256" key="1">
    <source>
        <dbReference type="ARBA" id="ARBA00008857"/>
    </source>
</evidence>
<dbReference type="InterPro" id="IPR010998">
    <property type="entry name" value="Integrase_recombinase_N"/>
</dbReference>
<comment type="similarity">
    <text evidence="1">Belongs to the 'phage' integrase family.</text>
</comment>
<dbReference type="PROSITE" id="PS51898">
    <property type="entry name" value="TYR_RECOMBINASE"/>
    <property type="match status" value="1"/>
</dbReference>
<dbReference type="EMBL" id="FOCP01000006">
    <property type="protein sequence ID" value="SEN01327.1"/>
    <property type="molecule type" value="Genomic_DNA"/>
</dbReference>
<dbReference type="InterPro" id="IPR002104">
    <property type="entry name" value="Integrase_catalytic"/>
</dbReference>
<dbReference type="GO" id="GO:0006310">
    <property type="term" value="P:DNA recombination"/>
    <property type="evidence" value="ECO:0007669"/>
    <property type="project" value="UniProtKB-KW"/>
</dbReference>
<evidence type="ECO:0000313" key="6">
    <source>
        <dbReference type="EMBL" id="SEN01327.1"/>
    </source>
</evidence>
<dbReference type="OrthoDB" id="662444at2"/>
<reference evidence="6 7" key="1">
    <citation type="submission" date="2016-10" db="EMBL/GenBank/DDBJ databases">
        <authorList>
            <person name="de Groot N.N."/>
        </authorList>
    </citation>
    <scope>NUCLEOTIDE SEQUENCE [LARGE SCALE GENOMIC DNA]</scope>
    <source>
        <strain evidence="6 7">Nm22</strain>
    </source>
</reference>
<dbReference type="InterPro" id="IPR013762">
    <property type="entry name" value="Integrase-like_cat_sf"/>
</dbReference>
<keyword evidence="3" id="KW-0238">DNA-binding</keyword>
<name>A0A1H8D464_9PROT</name>
<dbReference type="STRING" id="917.SAMN05216326_1792"/>
<dbReference type="InterPro" id="IPR050808">
    <property type="entry name" value="Phage_Integrase"/>
</dbReference>
<keyword evidence="2" id="KW-0229">DNA integration</keyword>
<dbReference type="Gene3D" id="3.30.160.390">
    <property type="entry name" value="Integrase, DNA-binding domain"/>
    <property type="match status" value="1"/>
</dbReference>
<organism evidence="6 7">
    <name type="scientific">Nitrosomonas marina</name>
    <dbReference type="NCBI Taxonomy" id="917"/>
    <lineage>
        <taxon>Bacteria</taxon>
        <taxon>Pseudomonadati</taxon>
        <taxon>Pseudomonadota</taxon>
        <taxon>Betaproteobacteria</taxon>
        <taxon>Nitrosomonadales</taxon>
        <taxon>Nitrosomonadaceae</taxon>
        <taxon>Nitrosomonas</taxon>
    </lineage>
</organism>
<protein>
    <submittedName>
        <fullName evidence="6">Site-specific recombinase XerD</fullName>
    </submittedName>
</protein>
<sequence>MTIPRAQPLSHKITKSYVDRLSTPETGQTFVRDSELKGFAVRITSTGAKSFILEKRIDGRVKRLTLGRYPELTVEQARKEAHKLLGQIAIGRNPLAEKKSEALQGTTLQQAFDDFVAVRKKLKARTLYDYQRIMKTVFADWQKKAMLKINKDMVAKRHSKIGAEHGEAYANLSMRFLRALFNFAIAQYEDGNGHSILRENPVIRLTQTRAWYRVERRQTVIKPHELEPWFNTVMNQKNDVTSQNRETIRDYLLLVLFTGLRREEAARMTWNNIDLKARTLKVTDTKNHQDHTLPLSDFLFDLLQQRKNNAINEFVFQRANGTGYISEQRKQLAKIIKESGVSFTIHDLRRTFVTVAESLDISAYAVKRLVNHKMSSDITAGYIVTDVERLRQPMQKITDYMLKCAGYKPSATVTDLNQIQSNKIS</sequence>
<dbReference type="InterPro" id="IPR011010">
    <property type="entry name" value="DNA_brk_join_enz"/>
</dbReference>
<dbReference type="Pfam" id="PF00589">
    <property type="entry name" value="Phage_integrase"/>
    <property type="match status" value="1"/>
</dbReference>
<dbReference type="Proteomes" id="UP000199459">
    <property type="component" value="Unassembled WGS sequence"/>
</dbReference>
<proteinExistence type="inferred from homology"/>
<evidence type="ECO:0000256" key="2">
    <source>
        <dbReference type="ARBA" id="ARBA00022908"/>
    </source>
</evidence>
<gene>
    <name evidence="6" type="ORF">SAMN05216325_1062</name>
</gene>
<feature type="domain" description="Tyr recombinase" evidence="5">
    <location>
        <begin position="216"/>
        <end position="395"/>
    </location>
</feature>
<dbReference type="SUPFAM" id="SSF56349">
    <property type="entry name" value="DNA breaking-rejoining enzymes"/>
    <property type="match status" value="1"/>
</dbReference>
<dbReference type="InterPro" id="IPR038488">
    <property type="entry name" value="Integrase_DNA-bd_sf"/>
</dbReference>
<dbReference type="Pfam" id="PF13356">
    <property type="entry name" value="Arm-DNA-bind_3"/>
    <property type="match status" value="1"/>
</dbReference>
<evidence type="ECO:0000259" key="5">
    <source>
        <dbReference type="PROSITE" id="PS51898"/>
    </source>
</evidence>
<dbReference type="RefSeq" id="WP_090629168.1">
    <property type="nucleotide sequence ID" value="NZ_FOCP01000006.1"/>
</dbReference>
<dbReference type="PANTHER" id="PTHR30629:SF2">
    <property type="entry name" value="PROPHAGE INTEGRASE INTS-RELATED"/>
    <property type="match status" value="1"/>
</dbReference>
<evidence type="ECO:0000256" key="4">
    <source>
        <dbReference type="ARBA" id="ARBA00023172"/>
    </source>
</evidence>
<accession>A0A1H8D464</accession>
<dbReference type="AlphaFoldDB" id="A0A1H8D464"/>
<dbReference type="PANTHER" id="PTHR30629">
    <property type="entry name" value="PROPHAGE INTEGRASE"/>
    <property type="match status" value="1"/>
</dbReference>
<evidence type="ECO:0000256" key="3">
    <source>
        <dbReference type="ARBA" id="ARBA00023125"/>
    </source>
</evidence>
<dbReference type="InterPro" id="IPR025166">
    <property type="entry name" value="Integrase_DNA_bind_dom"/>
</dbReference>
<dbReference type="Gene3D" id="1.10.150.130">
    <property type="match status" value="1"/>
</dbReference>
<dbReference type="GO" id="GO:0015074">
    <property type="term" value="P:DNA integration"/>
    <property type="evidence" value="ECO:0007669"/>
    <property type="project" value="UniProtKB-KW"/>
</dbReference>
<dbReference type="Gene3D" id="1.10.443.10">
    <property type="entry name" value="Intergrase catalytic core"/>
    <property type="match status" value="1"/>
</dbReference>
<keyword evidence="4" id="KW-0233">DNA recombination</keyword>
<evidence type="ECO:0000313" key="7">
    <source>
        <dbReference type="Proteomes" id="UP000199459"/>
    </source>
</evidence>